<gene>
    <name evidence="6" type="primary">LOC106457063</name>
</gene>
<dbReference type="RefSeq" id="XP_022238590.1">
    <property type="nucleotide sequence ID" value="XM_022382882.1"/>
</dbReference>
<reference evidence="6" key="1">
    <citation type="submission" date="2025-08" db="UniProtKB">
        <authorList>
            <consortium name="RefSeq"/>
        </authorList>
    </citation>
    <scope>IDENTIFICATION</scope>
    <source>
        <tissue evidence="6">Muscle</tissue>
    </source>
</reference>
<keyword evidence="2" id="KW-0732">Signal</keyword>
<dbReference type="InterPro" id="IPR001357">
    <property type="entry name" value="BRCT_dom"/>
</dbReference>
<proteinExistence type="predicted"/>
<sequence>MMTSILEAFVPLLGVLGKPDSCTRPENLQLLADDFKPPTSLSLKATSVRQQRNDADATKTTIIKQTIRSSANYVDNVKSKNNVFSGQQIVLDIPSSLSLKEKQKLKKKIVDNGGQLSYILTNKSHFVIHIQDSSQKNQVRERLNKALKYNIPVVTEDFIDACLQANRVVDPQPFLFTRKAQGEAFHRGKITVNPTKPFRNKTFKPLLLNSLSVYPYEGLDGYELVKGVVLKGNHKIQHLQAVVKMGDSSHDTPKNQDVSFFVLELHVSLGHDKDSKQQYCIFTHQGHLLKLQSSVRECRYVETPEIALAVYTQLYNKATSSPFFMKSCTHLLHTDLGSPAFQKLQTEWSKAAPNVSPEVLGLVDFLWTEAMGHLTTFLSVSPAKIPQWKVLRDMASVSETTGLMTEGQQHAKYQALRCHITYLHESSEEYERIKGHILESQKRDTGIQVHNIFCVQRDIEAAEFFYHLSNQQELYHSTHSENLVGILSRGLLPPMSVQTELDENQTDVGMLGAGIYFADSARYELFSEYC</sequence>
<dbReference type="InterPro" id="IPR031273">
    <property type="entry name" value="PARP4"/>
</dbReference>
<protein>
    <recommendedName>
        <fullName evidence="1">Poly [ADP-ribose] polymerase</fullName>
        <shortName evidence="1">PARP</shortName>
        <ecNumber evidence="1">2.4.2.-</ecNumber>
    </recommendedName>
</protein>
<feature type="domain" description="BRCT" evidence="3">
    <location>
        <begin position="79"/>
        <end position="176"/>
    </location>
</feature>
<evidence type="ECO:0000259" key="4">
    <source>
        <dbReference type="PROSITE" id="PS51059"/>
    </source>
</evidence>
<dbReference type="PROSITE" id="PS50172">
    <property type="entry name" value="BRCT"/>
    <property type="match status" value="1"/>
</dbReference>
<dbReference type="PROSITE" id="PS51059">
    <property type="entry name" value="PARP_CATALYTIC"/>
    <property type="match status" value="1"/>
</dbReference>
<keyword evidence="1" id="KW-0808">Transferase</keyword>
<dbReference type="SUPFAM" id="SSF52113">
    <property type="entry name" value="BRCT domain"/>
    <property type="match status" value="1"/>
</dbReference>
<organism evidence="5 6">
    <name type="scientific">Limulus polyphemus</name>
    <name type="common">Atlantic horseshoe crab</name>
    <dbReference type="NCBI Taxonomy" id="6850"/>
    <lineage>
        <taxon>Eukaryota</taxon>
        <taxon>Metazoa</taxon>
        <taxon>Ecdysozoa</taxon>
        <taxon>Arthropoda</taxon>
        <taxon>Chelicerata</taxon>
        <taxon>Merostomata</taxon>
        <taxon>Xiphosura</taxon>
        <taxon>Limulidae</taxon>
        <taxon>Limulus</taxon>
    </lineage>
</organism>
<dbReference type="Gene3D" id="3.40.50.10190">
    <property type="entry name" value="BRCT domain"/>
    <property type="match status" value="1"/>
</dbReference>
<dbReference type="GeneID" id="106457063"/>
<name>A0ABM1S4N5_LIMPO</name>
<dbReference type="InterPro" id="IPR036420">
    <property type="entry name" value="BRCT_dom_sf"/>
</dbReference>
<dbReference type="PANTHER" id="PTHR46530:SF1">
    <property type="entry name" value="PROTEIN MONO-ADP-RIBOSYLTRANSFERASE PARP4"/>
    <property type="match status" value="1"/>
</dbReference>
<dbReference type="EC" id="2.4.2.-" evidence="1"/>
<keyword evidence="5" id="KW-1185">Reference proteome</keyword>
<evidence type="ECO:0000259" key="3">
    <source>
        <dbReference type="PROSITE" id="PS50172"/>
    </source>
</evidence>
<evidence type="ECO:0000256" key="2">
    <source>
        <dbReference type="SAM" id="SignalP"/>
    </source>
</evidence>
<keyword evidence="1" id="KW-0520">NAD</keyword>
<dbReference type="Pfam" id="PF00533">
    <property type="entry name" value="BRCT"/>
    <property type="match status" value="1"/>
</dbReference>
<dbReference type="Gene3D" id="3.90.228.10">
    <property type="match status" value="1"/>
</dbReference>
<keyword evidence="1" id="KW-0328">Glycosyltransferase</keyword>
<dbReference type="Proteomes" id="UP000694941">
    <property type="component" value="Unplaced"/>
</dbReference>
<evidence type="ECO:0000256" key="1">
    <source>
        <dbReference type="RuleBase" id="RU362114"/>
    </source>
</evidence>
<feature type="signal peptide" evidence="2">
    <location>
        <begin position="1"/>
        <end position="17"/>
    </location>
</feature>
<dbReference type="InterPro" id="IPR012317">
    <property type="entry name" value="Poly(ADP-ribose)pol_cat_dom"/>
</dbReference>
<accession>A0ABM1S4N5</accession>
<dbReference type="PANTHER" id="PTHR46530">
    <property type="entry name" value="PROTEIN MONO-ADP-RIBOSYLTRANSFERASE PARP4"/>
    <property type="match status" value="1"/>
</dbReference>
<evidence type="ECO:0000313" key="5">
    <source>
        <dbReference type="Proteomes" id="UP000694941"/>
    </source>
</evidence>
<dbReference type="SUPFAM" id="SSF56399">
    <property type="entry name" value="ADP-ribosylation"/>
    <property type="match status" value="1"/>
</dbReference>
<dbReference type="SMART" id="SM00292">
    <property type="entry name" value="BRCT"/>
    <property type="match status" value="1"/>
</dbReference>
<feature type="domain" description="PARP catalytic" evidence="4">
    <location>
        <begin position="407"/>
        <end position="530"/>
    </location>
</feature>
<feature type="chain" id="PRO_5047158060" description="Poly [ADP-ribose] polymerase" evidence="2">
    <location>
        <begin position="18"/>
        <end position="530"/>
    </location>
</feature>
<dbReference type="Pfam" id="PF00644">
    <property type="entry name" value="PARP"/>
    <property type="match status" value="1"/>
</dbReference>
<evidence type="ECO:0000313" key="6">
    <source>
        <dbReference type="RefSeq" id="XP_022238590.1"/>
    </source>
</evidence>